<comment type="caution">
    <text evidence="1">The sequence shown here is derived from an EMBL/GenBank/DDBJ whole genome shotgun (WGS) entry which is preliminary data.</text>
</comment>
<proteinExistence type="predicted"/>
<organism evidence="1 2">
    <name type="scientific">Adineta ricciae</name>
    <name type="common">Rotifer</name>
    <dbReference type="NCBI Taxonomy" id="249248"/>
    <lineage>
        <taxon>Eukaryota</taxon>
        <taxon>Metazoa</taxon>
        <taxon>Spiralia</taxon>
        <taxon>Gnathifera</taxon>
        <taxon>Rotifera</taxon>
        <taxon>Eurotatoria</taxon>
        <taxon>Bdelloidea</taxon>
        <taxon>Adinetida</taxon>
        <taxon>Adinetidae</taxon>
        <taxon>Adineta</taxon>
    </lineage>
</organism>
<accession>A0A814K803</accession>
<dbReference type="EMBL" id="CAJNOJ010000077">
    <property type="protein sequence ID" value="CAF1048203.1"/>
    <property type="molecule type" value="Genomic_DNA"/>
</dbReference>
<protein>
    <submittedName>
        <fullName evidence="1">Uncharacterized protein</fullName>
    </submittedName>
</protein>
<dbReference type="Proteomes" id="UP000663852">
    <property type="component" value="Unassembled WGS sequence"/>
</dbReference>
<dbReference type="AlphaFoldDB" id="A0A814K803"/>
<sequence>MLVLLLSESVRTSFTSSPFHQFNDFFSSVDHRLARPFFFLDQTICSTDTIGGHLFFCSCKHLSIVYYLFMQINLY</sequence>
<evidence type="ECO:0000313" key="1">
    <source>
        <dbReference type="EMBL" id="CAF1048203.1"/>
    </source>
</evidence>
<evidence type="ECO:0000313" key="2">
    <source>
        <dbReference type="Proteomes" id="UP000663852"/>
    </source>
</evidence>
<gene>
    <name evidence="1" type="ORF">EDS130_LOCUS17287</name>
</gene>
<name>A0A814K803_ADIRI</name>
<reference evidence="1" key="1">
    <citation type="submission" date="2021-02" db="EMBL/GenBank/DDBJ databases">
        <authorList>
            <person name="Nowell W R."/>
        </authorList>
    </citation>
    <scope>NUCLEOTIDE SEQUENCE</scope>
</reference>